<evidence type="ECO:0000313" key="5">
    <source>
        <dbReference type="EMBL" id="KAG9248624.1"/>
    </source>
</evidence>
<evidence type="ECO:0000313" key="6">
    <source>
        <dbReference type="Proteomes" id="UP000887226"/>
    </source>
</evidence>
<name>A0A9P8CIP9_9HELO</name>
<dbReference type="Pfam" id="PF10250">
    <property type="entry name" value="O-FucT"/>
    <property type="match status" value="1"/>
</dbReference>
<evidence type="ECO:0000256" key="3">
    <source>
        <dbReference type="ARBA" id="ARBA00023277"/>
    </source>
</evidence>
<dbReference type="Proteomes" id="UP000887226">
    <property type="component" value="Unassembled WGS sequence"/>
</dbReference>
<keyword evidence="3" id="KW-0119">Carbohydrate metabolism</keyword>
<dbReference type="GO" id="GO:0006004">
    <property type="term" value="P:fucose metabolic process"/>
    <property type="evidence" value="ECO:0007669"/>
    <property type="project" value="UniProtKB-KW"/>
</dbReference>
<reference evidence="5" key="1">
    <citation type="journal article" date="2021" name="IMA Fungus">
        <title>Genomic characterization of three marine fungi, including Emericellopsis atlantica sp. nov. with signatures of a generalist lifestyle and marine biomass degradation.</title>
        <authorList>
            <person name="Hagestad O.C."/>
            <person name="Hou L."/>
            <person name="Andersen J.H."/>
            <person name="Hansen E.H."/>
            <person name="Altermark B."/>
            <person name="Li C."/>
            <person name="Kuhnert E."/>
            <person name="Cox R.J."/>
            <person name="Crous P.W."/>
            <person name="Spatafora J.W."/>
            <person name="Lail K."/>
            <person name="Amirebrahimi M."/>
            <person name="Lipzen A."/>
            <person name="Pangilinan J."/>
            <person name="Andreopoulos W."/>
            <person name="Hayes R.D."/>
            <person name="Ng V."/>
            <person name="Grigoriev I.V."/>
            <person name="Jackson S.A."/>
            <person name="Sutton T.D.S."/>
            <person name="Dobson A.D.W."/>
            <person name="Rama T."/>
        </authorList>
    </citation>
    <scope>NUCLEOTIDE SEQUENCE</scope>
    <source>
        <strain evidence="5">TRa3180A</strain>
    </source>
</reference>
<dbReference type="InterPro" id="IPR019378">
    <property type="entry name" value="GDP-Fuc_O-FucTrfase"/>
</dbReference>
<dbReference type="OrthoDB" id="20368at2759"/>
<keyword evidence="4" id="KW-1133">Transmembrane helix</keyword>
<keyword evidence="2" id="KW-0294">Fucose metabolism</keyword>
<evidence type="ECO:0000256" key="4">
    <source>
        <dbReference type="SAM" id="Phobius"/>
    </source>
</evidence>
<evidence type="ECO:0008006" key="7">
    <source>
        <dbReference type="Google" id="ProtNLM"/>
    </source>
</evidence>
<dbReference type="EMBL" id="MU253746">
    <property type="protein sequence ID" value="KAG9248624.1"/>
    <property type="molecule type" value="Genomic_DNA"/>
</dbReference>
<accession>A0A9P8CIP9</accession>
<keyword evidence="1" id="KW-0808">Transferase</keyword>
<keyword evidence="4" id="KW-0812">Transmembrane</keyword>
<organism evidence="5 6">
    <name type="scientific">Calycina marina</name>
    <dbReference type="NCBI Taxonomy" id="1763456"/>
    <lineage>
        <taxon>Eukaryota</taxon>
        <taxon>Fungi</taxon>
        <taxon>Dikarya</taxon>
        <taxon>Ascomycota</taxon>
        <taxon>Pezizomycotina</taxon>
        <taxon>Leotiomycetes</taxon>
        <taxon>Helotiales</taxon>
        <taxon>Pezizellaceae</taxon>
        <taxon>Calycina</taxon>
    </lineage>
</organism>
<sequence>MLCSNIDRPWVAIMLSTSLIFIWVFGFRVHDAILSTPLFEDFENFKNFFSEISEYQHHPSEAMFVKQAMAVEFPMPIDYRPIQAVCARSNFRPGLLFSCEGQHGGVGMVRNQILRCIRYAIAGGGAIVIPNMQLRSVEDISDIETAVEVPLNNMLDHETFIKHLTGGCPGMKIYEHAEDFPNYDKKLNTLSMIGSQFEPDHPKEGLTHPREWRAEFNRWLSRQHVKILPNTPVHIKMEQSFLEYPVQDDGVAFVHEYGKILSFRHDTRALAAKVLFALDQKFALNIDPRKAINANAYYGAHLRLEKDALDAWPPAEWRFSRMDQQFEQQFRNIERSNLSVVYVASGNQTVVDLFAVDLARQFAASPGLRQRNISVITKHGLLRGADREALDSLPFDQRGLVDFLLMFKASKFMGVASSSFPWTVALRRHELSRYKEFANEGSDLLRDELSVIMGSQADYPELDPFLYGLWP</sequence>
<dbReference type="CDD" id="cd11296">
    <property type="entry name" value="O-FucT_like"/>
    <property type="match status" value="1"/>
</dbReference>
<evidence type="ECO:0000256" key="1">
    <source>
        <dbReference type="ARBA" id="ARBA00022679"/>
    </source>
</evidence>
<dbReference type="Gene3D" id="3.40.50.11350">
    <property type="match status" value="1"/>
</dbReference>
<evidence type="ECO:0000256" key="2">
    <source>
        <dbReference type="ARBA" id="ARBA00023253"/>
    </source>
</evidence>
<feature type="transmembrane region" description="Helical" evidence="4">
    <location>
        <begin position="12"/>
        <end position="29"/>
    </location>
</feature>
<comment type="caution">
    <text evidence="5">The sequence shown here is derived from an EMBL/GenBank/DDBJ whole genome shotgun (WGS) entry which is preliminary data.</text>
</comment>
<dbReference type="AlphaFoldDB" id="A0A9P8CIP9"/>
<keyword evidence="4" id="KW-0472">Membrane</keyword>
<keyword evidence="6" id="KW-1185">Reference proteome</keyword>
<proteinExistence type="predicted"/>
<gene>
    <name evidence="5" type="ORF">BJ878DRAFT_5452</name>
</gene>
<dbReference type="GO" id="GO:0016740">
    <property type="term" value="F:transferase activity"/>
    <property type="evidence" value="ECO:0007669"/>
    <property type="project" value="UniProtKB-KW"/>
</dbReference>
<protein>
    <recommendedName>
        <fullName evidence="7">O-fucosyltransferase family protein</fullName>
    </recommendedName>
</protein>